<accession>A0ACB8DKK9</accession>
<comment type="caution">
    <text evidence="1">The sequence shown here is derived from an EMBL/GenBank/DDBJ whole genome shotgun (WGS) entry which is preliminary data.</text>
</comment>
<name>A0ACB8DKK9_DERSI</name>
<gene>
    <name evidence="1" type="ORF">HPB49_020285</name>
</gene>
<dbReference type="EMBL" id="CM023480">
    <property type="protein sequence ID" value="KAH7971203.1"/>
    <property type="molecule type" value="Genomic_DNA"/>
</dbReference>
<organism evidence="1 2">
    <name type="scientific">Dermacentor silvarum</name>
    <name type="common">Tick</name>
    <dbReference type="NCBI Taxonomy" id="543639"/>
    <lineage>
        <taxon>Eukaryota</taxon>
        <taxon>Metazoa</taxon>
        <taxon>Ecdysozoa</taxon>
        <taxon>Arthropoda</taxon>
        <taxon>Chelicerata</taxon>
        <taxon>Arachnida</taxon>
        <taxon>Acari</taxon>
        <taxon>Parasitiformes</taxon>
        <taxon>Ixodida</taxon>
        <taxon>Ixodoidea</taxon>
        <taxon>Ixodidae</taxon>
        <taxon>Rhipicephalinae</taxon>
        <taxon>Dermacentor</taxon>
    </lineage>
</organism>
<proteinExistence type="predicted"/>
<dbReference type="Proteomes" id="UP000821865">
    <property type="component" value="Chromosome 11"/>
</dbReference>
<evidence type="ECO:0000313" key="1">
    <source>
        <dbReference type="EMBL" id="KAH7971203.1"/>
    </source>
</evidence>
<reference evidence="1" key="1">
    <citation type="submission" date="2020-05" db="EMBL/GenBank/DDBJ databases">
        <title>Large-scale comparative analyses of tick genomes elucidate their genetic diversity and vector capacities.</title>
        <authorList>
            <person name="Jia N."/>
            <person name="Wang J."/>
            <person name="Shi W."/>
            <person name="Du L."/>
            <person name="Sun Y."/>
            <person name="Zhan W."/>
            <person name="Jiang J."/>
            <person name="Wang Q."/>
            <person name="Zhang B."/>
            <person name="Ji P."/>
            <person name="Sakyi L.B."/>
            <person name="Cui X."/>
            <person name="Yuan T."/>
            <person name="Jiang B."/>
            <person name="Yang W."/>
            <person name="Lam T.T.-Y."/>
            <person name="Chang Q."/>
            <person name="Ding S."/>
            <person name="Wang X."/>
            <person name="Zhu J."/>
            <person name="Ruan X."/>
            <person name="Zhao L."/>
            <person name="Wei J."/>
            <person name="Que T."/>
            <person name="Du C."/>
            <person name="Cheng J."/>
            <person name="Dai P."/>
            <person name="Han X."/>
            <person name="Huang E."/>
            <person name="Gao Y."/>
            <person name="Liu J."/>
            <person name="Shao H."/>
            <person name="Ye R."/>
            <person name="Li L."/>
            <person name="Wei W."/>
            <person name="Wang X."/>
            <person name="Wang C."/>
            <person name="Yang T."/>
            <person name="Huo Q."/>
            <person name="Li W."/>
            <person name="Guo W."/>
            <person name="Chen H."/>
            <person name="Zhou L."/>
            <person name="Ni X."/>
            <person name="Tian J."/>
            <person name="Zhou Y."/>
            <person name="Sheng Y."/>
            <person name="Liu T."/>
            <person name="Pan Y."/>
            <person name="Xia L."/>
            <person name="Li J."/>
            <person name="Zhao F."/>
            <person name="Cao W."/>
        </authorList>
    </citation>
    <scope>NUCLEOTIDE SEQUENCE</scope>
    <source>
        <strain evidence="1">Dsil-2018</strain>
    </source>
</reference>
<evidence type="ECO:0000313" key="2">
    <source>
        <dbReference type="Proteomes" id="UP000821865"/>
    </source>
</evidence>
<protein>
    <submittedName>
        <fullName evidence="1">Uncharacterized protein</fullName>
    </submittedName>
</protein>
<sequence length="430" mass="47672">MDPQMAVRATLMMLRDYVSDCCRHQRSESISYVKSKLGVPGRPRSTCPNDDGYLQAESSSNRPRLLALCVAVACGTCFLAAQLLVPPTPPPPATTAERQLYAAAAPPPSPAAAPAAAATDSDLRRRLPQCVIIGARKCGTRALLEFLALHPSVQKAPDEVHFFDDDERYALGLDWYRRRMPASRADQLTVEKSPAYFVTEAAPGRVWAMNASLLLLLIVRDPVVRLVSDYAQLAANRRQLQREDAPPFEQLILLPDGAVNAEYRPVRTSMYAVHVRRWLSHFPRRQLHVVDGDRLVRDPLRELRRVEAFLGLPALIPSGALYFNRTKGFYCLRPRPNDTAGRCLNDSKGRRHPHVPGARSQSAAPILRALQPGVSTTSWAGTLAGPNSSAAGAWVDPFILIYEKGEDAYVLFLWIRKPELSAHPEEESMQ</sequence>
<keyword evidence="2" id="KW-1185">Reference proteome</keyword>